<comment type="catalytic activity">
    <reaction evidence="1">
        <text>Cleavage of an N-acetyl or N-formyl amino acid from the N-terminus of a polypeptide.</text>
        <dbReference type="EC" id="3.4.19.1"/>
    </reaction>
</comment>
<feature type="domain" description="Peptidase S9 prolyl oligopeptidase catalytic" evidence="9">
    <location>
        <begin position="557"/>
        <end position="642"/>
    </location>
</feature>
<comment type="subunit">
    <text evidence="4">Homotetramer.</text>
</comment>
<dbReference type="InterPro" id="IPR029058">
    <property type="entry name" value="AB_hydrolase_fold"/>
</dbReference>
<dbReference type="EMBL" id="JADCNL010000077">
    <property type="protein sequence ID" value="KAG0451098.1"/>
    <property type="molecule type" value="Genomic_DNA"/>
</dbReference>
<evidence type="ECO:0000259" key="10">
    <source>
        <dbReference type="Pfam" id="PF19283"/>
    </source>
</evidence>
<dbReference type="EC" id="3.4.19.1" evidence="5"/>
<dbReference type="Proteomes" id="UP000636800">
    <property type="component" value="Unassembled WGS sequence"/>
</dbReference>
<dbReference type="SUPFAM" id="SSF82171">
    <property type="entry name" value="DPP6 N-terminal domain-like"/>
    <property type="match status" value="1"/>
</dbReference>
<dbReference type="InterPro" id="IPR011042">
    <property type="entry name" value="6-blade_b-propeller_TolB-like"/>
</dbReference>
<keyword evidence="7" id="KW-0963">Cytoplasm</keyword>
<keyword evidence="12" id="KW-1185">Reference proteome</keyword>
<evidence type="ECO:0000256" key="1">
    <source>
        <dbReference type="ARBA" id="ARBA00000721"/>
    </source>
</evidence>
<dbReference type="GO" id="GO:0006508">
    <property type="term" value="P:proteolysis"/>
    <property type="evidence" value="ECO:0007669"/>
    <property type="project" value="InterPro"/>
</dbReference>
<accession>A0A835PGN3</accession>
<dbReference type="InterPro" id="IPR001375">
    <property type="entry name" value="Peptidase_S9_cat"/>
</dbReference>
<proteinExistence type="inferred from homology"/>
<dbReference type="AlphaFoldDB" id="A0A835PGN3"/>
<evidence type="ECO:0000256" key="5">
    <source>
        <dbReference type="ARBA" id="ARBA00012917"/>
    </source>
</evidence>
<comment type="similarity">
    <text evidence="3">Belongs to the peptidase S9C family.</text>
</comment>
<evidence type="ECO:0000256" key="7">
    <source>
        <dbReference type="ARBA" id="ARBA00022490"/>
    </source>
</evidence>
<feature type="domain" description="Acylamino-acid-releasing enzyme N-terminal" evidence="10">
    <location>
        <begin position="66"/>
        <end position="519"/>
    </location>
</feature>
<dbReference type="PANTHER" id="PTHR42776:SF4">
    <property type="entry name" value="ACYLAMINO-ACID-RELEASING ENZYME"/>
    <property type="match status" value="1"/>
</dbReference>
<evidence type="ECO:0000313" key="11">
    <source>
        <dbReference type="EMBL" id="KAG0451098.1"/>
    </source>
</evidence>
<reference evidence="11 12" key="1">
    <citation type="journal article" date="2020" name="Nat. Food">
        <title>A phased Vanilla planifolia genome enables genetic improvement of flavour and production.</title>
        <authorList>
            <person name="Hasing T."/>
            <person name="Tang H."/>
            <person name="Brym M."/>
            <person name="Khazi F."/>
            <person name="Huang T."/>
            <person name="Chambers A.H."/>
        </authorList>
    </citation>
    <scope>NUCLEOTIDE SEQUENCE [LARGE SCALE GENOMIC DNA]</scope>
    <source>
        <tissue evidence="11">Leaf</tissue>
    </source>
</reference>
<evidence type="ECO:0000259" key="9">
    <source>
        <dbReference type="Pfam" id="PF00326"/>
    </source>
</evidence>
<protein>
    <recommendedName>
        <fullName evidence="6">Acylamino-acid-releasing enzyme</fullName>
        <ecNumber evidence="5">3.4.19.1</ecNumber>
    </recommendedName>
</protein>
<name>A0A835PGN3_VANPL</name>
<evidence type="ECO:0000256" key="6">
    <source>
        <dbReference type="ARBA" id="ARBA00018421"/>
    </source>
</evidence>
<dbReference type="InterPro" id="IPR045550">
    <property type="entry name" value="AARE_N"/>
</dbReference>
<evidence type="ECO:0000313" key="12">
    <source>
        <dbReference type="Proteomes" id="UP000636800"/>
    </source>
</evidence>
<evidence type="ECO:0000256" key="2">
    <source>
        <dbReference type="ARBA" id="ARBA00004496"/>
    </source>
</evidence>
<keyword evidence="8" id="KW-0378">Hydrolase</keyword>
<organism evidence="11 12">
    <name type="scientific">Vanilla planifolia</name>
    <name type="common">Vanilla</name>
    <dbReference type="NCBI Taxonomy" id="51239"/>
    <lineage>
        <taxon>Eukaryota</taxon>
        <taxon>Viridiplantae</taxon>
        <taxon>Streptophyta</taxon>
        <taxon>Embryophyta</taxon>
        <taxon>Tracheophyta</taxon>
        <taxon>Spermatophyta</taxon>
        <taxon>Magnoliopsida</taxon>
        <taxon>Liliopsida</taxon>
        <taxon>Asparagales</taxon>
        <taxon>Orchidaceae</taxon>
        <taxon>Vanilloideae</taxon>
        <taxon>Vanilleae</taxon>
        <taxon>Vanilla</taxon>
    </lineage>
</organism>
<dbReference type="GO" id="GO:0005737">
    <property type="term" value="C:cytoplasm"/>
    <property type="evidence" value="ECO:0007669"/>
    <property type="project" value="UniProtKB-SubCell"/>
</dbReference>
<dbReference type="Gene3D" id="2.120.10.30">
    <property type="entry name" value="TolB, C-terminal domain"/>
    <property type="match status" value="1"/>
</dbReference>
<dbReference type="GO" id="GO:0004252">
    <property type="term" value="F:serine-type endopeptidase activity"/>
    <property type="evidence" value="ECO:0007669"/>
    <property type="project" value="TreeGrafter"/>
</dbReference>
<dbReference type="Gene3D" id="3.40.50.1820">
    <property type="entry name" value="alpha/beta hydrolase"/>
    <property type="match status" value="1"/>
</dbReference>
<evidence type="ECO:0000256" key="3">
    <source>
        <dbReference type="ARBA" id="ARBA00010040"/>
    </source>
</evidence>
<dbReference type="SUPFAM" id="SSF53474">
    <property type="entry name" value="alpha/beta-Hydrolases"/>
    <property type="match status" value="1"/>
</dbReference>
<dbReference type="PANTHER" id="PTHR42776">
    <property type="entry name" value="SERINE PEPTIDASE S9 FAMILY MEMBER"/>
    <property type="match status" value="1"/>
</dbReference>
<dbReference type="Pfam" id="PF00326">
    <property type="entry name" value="Peptidase_S9"/>
    <property type="match status" value="1"/>
</dbReference>
<dbReference type="GO" id="GO:0008242">
    <property type="term" value="F:omega peptidase activity"/>
    <property type="evidence" value="ECO:0007669"/>
    <property type="project" value="UniProtKB-EC"/>
</dbReference>
<dbReference type="OrthoDB" id="1714972at2759"/>
<dbReference type="Pfam" id="PF19283">
    <property type="entry name" value="APEH_N"/>
    <property type="match status" value="1"/>
</dbReference>
<comment type="caution">
    <text evidence="11">The sequence shown here is derived from an EMBL/GenBank/DDBJ whole genome shotgun (WGS) entry which is preliminary data.</text>
</comment>
<gene>
    <name evidence="11" type="ORF">HPP92_026601</name>
</gene>
<evidence type="ECO:0000256" key="4">
    <source>
        <dbReference type="ARBA" id="ARBA00011881"/>
    </source>
</evidence>
<sequence>MLPKRTKLMASVGSVRALAAYLYQGRSETPLFSISTIWRLHSFPSKTWKFSTRSTIQTPISVMTKNMPHEIVDANLEEYDSQAKLLQEFYKVPSIDKAWVFKSDTASKSQAMFSISQLNLSANKKRKFILWSHIARANNHSIDFQWSTFPIEMDGVSTVIPSPSGSKLLLVRNSENESPTQLEIWSTAQLEKAIQIPQSVHGSVYVDGWFEGVSWNDAETHIAYVAEEKAPSKPIFDDFGFKGNGSFDKDCGNWKGHGDWEEDWGEAYSKKRRPMLFIVCINSGVVQAVKGIPNSLSVGQVVWVPSNYCSSESSLVFVGWPSEYGSLQMSRKLGIKYCYNRTCALYAVSVSLGQNDHKKASLEETEIEDFKNAIILTKDLSSALFPKFSPDGKYLVFLSTKSAVDSGAHWATGSLYRMDWPADGRPESSEKISCVVPVVMCPKEGSFPGLYCSNFLAYPWLSDGRTIILSSAWRSTDAILSIDILSGKVSRISPGNTIYSWSALALDGDGVIAGAKKPLKLFLYRTLALDPMMHPKRIKLMDSQAVLFDNLSAFVIVWGSIGFGEEALQSLPGKIGSQDVNDVLSALNFAIERGLVDESKVAVLGGSHGGFLTTHLIGQEPDRFVAAAVRNPVCNLSLMVGTSDPGLVLHRDLWERRKKIIFRGSIM</sequence>
<comment type="subcellular location">
    <subcellularLocation>
        <location evidence="2">Cytoplasm</location>
    </subcellularLocation>
</comment>
<evidence type="ECO:0000256" key="8">
    <source>
        <dbReference type="ARBA" id="ARBA00022801"/>
    </source>
</evidence>